<dbReference type="AlphaFoldDB" id="A0A398BSL4"/>
<keyword evidence="2" id="KW-1185">Reference proteome</keyword>
<dbReference type="GO" id="GO:0006044">
    <property type="term" value="P:N-acetylglucosamine metabolic process"/>
    <property type="evidence" value="ECO:0007669"/>
    <property type="project" value="TreeGrafter"/>
</dbReference>
<dbReference type="InterPro" id="IPR027417">
    <property type="entry name" value="P-loop_NTPase"/>
</dbReference>
<proteinExistence type="predicted"/>
<dbReference type="Pfam" id="PF13469">
    <property type="entry name" value="Sulfotransfer_3"/>
    <property type="match status" value="1"/>
</dbReference>
<dbReference type="InterPro" id="IPR051135">
    <property type="entry name" value="Gal/GlcNAc/GalNAc_ST"/>
</dbReference>
<dbReference type="SUPFAM" id="SSF52540">
    <property type="entry name" value="P-loop containing nucleoside triphosphate hydrolases"/>
    <property type="match status" value="1"/>
</dbReference>
<dbReference type="Proteomes" id="UP000266649">
    <property type="component" value="Unassembled WGS sequence"/>
</dbReference>
<accession>A0A398BSL4</accession>
<keyword evidence="1" id="KW-0808">Transferase</keyword>
<evidence type="ECO:0000313" key="2">
    <source>
        <dbReference type="Proteomes" id="UP000266649"/>
    </source>
</evidence>
<name>A0A398BSL4_9RHOB</name>
<dbReference type="GO" id="GO:0006790">
    <property type="term" value="P:sulfur compound metabolic process"/>
    <property type="evidence" value="ECO:0007669"/>
    <property type="project" value="TreeGrafter"/>
</dbReference>
<dbReference type="EMBL" id="QXXQ01000014">
    <property type="protein sequence ID" value="RID90353.1"/>
    <property type="molecule type" value="Genomic_DNA"/>
</dbReference>
<evidence type="ECO:0000313" key="1">
    <source>
        <dbReference type="EMBL" id="RID90353.1"/>
    </source>
</evidence>
<protein>
    <submittedName>
        <fullName evidence="1">Sulfotransferase</fullName>
    </submittedName>
</protein>
<sequence>MLQGKTGMTRTKVVYLGGAGRSGTTFVSLLLSQNHDCFDIGQIRDLPDGIAKKHVCSCGKPLVTCDFWGEVAARLVAGYGIHALSRFKEGLEAFSKGAELIGDWSVRPDLAALAADHAAFLDLTAGLYRICREVAGTRALIDSSKTPGLGLALALAGEVDLYMLNLVRDPRAVCASWSKLNKNPAKLEGHQRAWNRRLARMGQFEALMPDAFRRIRYEDFATSPLPMVQAIQSWAGLEENTGFFTAPNAANVSWDRTHLFPPVNEEVLKHKADHITIRPSESWKAPANRPYVELAERVNFPQAETVGYSLLAGAETP</sequence>
<dbReference type="PANTHER" id="PTHR10704:SF44">
    <property type="entry name" value="LD35051P-RELATED"/>
    <property type="match status" value="1"/>
</dbReference>
<comment type="caution">
    <text evidence="1">The sequence shown here is derived from an EMBL/GenBank/DDBJ whole genome shotgun (WGS) entry which is preliminary data.</text>
</comment>
<organism evidence="1 2">
    <name type="scientific">Gemmobacter lutimaris</name>
    <dbReference type="NCBI Taxonomy" id="2306023"/>
    <lineage>
        <taxon>Bacteria</taxon>
        <taxon>Pseudomonadati</taxon>
        <taxon>Pseudomonadota</taxon>
        <taxon>Alphaproteobacteria</taxon>
        <taxon>Rhodobacterales</taxon>
        <taxon>Paracoccaceae</taxon>
        <taxon>Gemmobacter</taxon>
    </lineage>
</organism>
<gene>
    <name evidence="1" type="ORF">D2N39_18480</name>
</gene>
<dbReference type="Gene3D" id="3.40.50.300">
    <property type="entry name" value="P-loop containing nucleotide triphosphate hydrolases"/>
    <property type="match status" value="1"/>
</dbReference>
<reference evidence="1 2" key="1">
    <citation type="submission" date="2018-09" db="EMBL/GenBank/DDBJ databases">
        <title>Gemmobacter lutimaris sp. nov., a marine bacterium isolated from tidal flat.</title>
        <authorList>
            <person name="Lee D.W."/>
            <person name="Yoo Y."/>
            <person name="Kim J.-J."/>
            <person name="Kim B.S."/>
        </authorList>
    </citation>
    <scope>NUCLEOTIDE SEQUENCE [LARGE SCALE GENOMIC DNA]</scope>
    <source>
        <strain evidence="1 2">YJ-T1-11</strain>
    </source>
</reference>
<dbReference type="GO" id="GO:0001517">
    <property type="term" value="F:N-acetylglucosamine 6-O-sulfotransferase activity"/>
    <property type="evidence" value="ECO:0007669"/>
    <property type="project" value="TreeGrafter"/>
</dbReference>
<dbReference type="PANTHER" id="PTHR10704">
    <property type="entry name" value="CARBOHYDRATE SULFOTRANSFERASE"/>
    <property type="match status" value="1"/>
</dbReference>